<evidence type="ECO:0000313" key="2">
    <source>
        <dbReference type="Proteomes" id="UP000269945"/>
    </source>
</evidence>
<sequence length="51" mass="5804">MARGLPKRQEAPRGLQTLKFYWLFRRLLCVRSPLSPGGRTRCSCPPASWTG</sequence>
<reference evidence="1 2" key="1">
    <citation type="submission" date="2018-10" db="EMBL/GenBank/DDBJ databases">
        <authorList>
            <person name="Ekblom R."/>
            <person name="Jareborg N."/>
        </authorList>
    </citation>
    <scope>NUCLEOTIDE SEQUENCE [LARGE SCALE GENOMIC DNA]</scope>
    <source>
        <tissue evidence="1">Muscle</tissue>
    </source>
</reference>
<comment type="caution">
    <text evidence="1">The sequence shown here is derived from an EMBL/GenBank/DDBJ whole genome shotgun (WGS) entry which is preliminary data.</text>
</comment>
<protein>
    <submittedName>
        <fullName evidence="1">Uncharacterized protein</fullName>
    </submittedName>
</protein>
<accession>A0A9X9LMN0</accession>
<organism evidence="1 2">
    <name type="scientific">Gulo gulo</name>
    <name type="common">Wolverine</name>
    <name type="synonym">Gluton</name>
    <dbReference type="NCBI Taxonomy" id="48420"/>
    <lineage>
        <taxon>Eukaryota</taxon>
        <taxon>Metazoa</taxon>
        <taxon>Chordata</taxon>
        <taxon>Craniata</taxon>
        <taxon>Vertebrata</taxon>
        <taxon>Euteleostomi</taxon>
        <taxon>Mammalia</taxon>
        <taxon>Eutheria</taxon>
        <taxon>Laurasiatheria</taxon>
        <taxon>Carnivora</taxon>
        <taxon>Caniformia</taxon>
        <taxon>Musteloidea</taxon>
        <taxon>Mustelidae</taxon>
        <taxon>Guloninae</taxon>
        <taxon>Gulo</taxon>
    </lineage>
</organism>
<proteinExistence type="predicted"/>
<gene>
    <name evidence="1" type="ORF">BN2614_LOCUS3</name>
</gene>
<keyword evidence="2" id="KW-1185">Reference proteome</keyword>
<dbReference type="AlphaFoldDB" id="A0A9X9LMN0"/>
<name>A0A9X9LMN0_GULGU</name>
<evidence type="ECO:0000313" key="1">
    <source>
        <dbReference type="EMBL" id="VCW77106.1"/>
    </source>
</evidence>
<dbReference type="Proteomes" id="UP000269945">
    <property type="component" value="Unassembled WGS sequence"/>
</dbReference>
<dbReference type="EMBL" id="CYRY02008399">
    <property type="protein sequence ID" value="VCW77106.1"/>
    <property type="molecule type" value="Genomic_DNA"/>
</dbReference>